<feature type="compositionally biased region" description="Basic and acidic residues" evidence="4">
    <location>
        <begin position="52"/>
        <end position="61"/>
    </location>
</feature>
<evidence type="ECO:0000313" key="5">
    <source>
        <dbReference type="EMBL" id="VFQ97554.1"/>
    </source>
</evidence>
<evidence type="ECO:0000313" key="6">
    <source>
        <dbReference type="Proteomes" id="UP000595140"/>
    </source>
</evidence>
<dbReference type="Pfam" id="PF13041">
    <property type="entry name" value="PPR_2"/>
    <property type="match status" value="1"/>
</dbReference>
<dbReference type="Pfam" id="PF13812">
    <property type="entry name" value="PPR_3"/>
    <property type="match status" value="1"/>
</dbReference>
<feature type="region of interest" description="Disordered" evidence="4">
    <location>
        <begin position="42"/>
        <end position="66"/>
    </location>
</feature>
<feature type="repeat" description="PPR" evidence="3">
    <location>
        <begin position="275"/>
        <end position="309"/>
    </location>
</feature>
<evidence type="ECO:0000256" key="2">
    <source>
        <dbReference type="ARBA" id="ARBA00022737"/>
    </source>
</evidence>
<keyword evidence="6" id="KW-1185">Reference proteome</keyword>
<evidence type="ECO:0008006" key="7">
    <source>
        <dbReference type="Google" id="ProtNLM"/>
    </source>
</evidence>
<feature type="repeat" description="PPR" evidence="3">
    <location>
        <begin position="310"/>
        <end position="344"/>
    </location>
</feature>
<feature type="repeat" description="PPR" evidence="3">
    <location>
        <begin position="449"/>
        <end position="483"/>
    </location>
</feature>
<name>A0A484NCI2_9ASTE</name>
<dbReference type="Pfam" id="PF01535">
    <property type="entry name" value="PPR"/>
    <property type="match status" value="2"/>
</dbReference>
<dbReference type="PROSITE" id="PS51375">
    <property type="entry name" value="PPR"/>
    <property type="match status" value="4"/>
</dbReference>
<dbReference type="PANTHER" id="PTHR47447:SF23">
    <property type="entry name" value="PENTACOTRIPEPTIDE-REPEAT REGION OF PRORP DOMAIN-CONTAINING PROTEIN"/>
    <property type="match status" value="1"/>
</dbReference>
<dbReference type="NCBIfam" id="TIGR00756">
    <property type="entry name" value="PPR"/>
    <property type="match status" value="5"/>
</dbReference>
<dbReference type="PANTHER" id="PTHR47447">
    <property type="entry name" value="OS03G0856100 PROTEIN"/>
    <property type="match status" value="1"/>
</dbReference>
<proteinExistence type="inferred from homology"/>
<dbReference type="Pfam" id="PF12854">
    <property type="entry name" value="PPR_1"/>
    <property type="match status" value="1"/>
</dbReference>
<gene>
    <name evidence="5" type="ORF">CCAM_LOCUS39330</name>
</gene>
<evidence type="ECO:0000256" key="4">
    <source>
        <dbReference type="SAM" id="MobiDB-lite"/>
    </source>
</evidence>
<dbReference type="InterPro" id="IPR011990">
    <property type="entry name" value="TPR-like_helical_dom_sf"/>
</dbReference>
<keyword evidence="2" id="KW-0677">Repeat</keyword>
<feature type="repeat" description="PPR" evidence="3">
    <location>
        <begin position="345"/>
        <end position="379"/>
    </location>
</feature>
<sequence length="519" mass="59892">MLAEALSPGIRRRFTSKLVSLKLLPLSILISNFHSFPGRTIEDSPAISRDPAGTDRSRDPESNSSATALEIQSILKLHTDKSITRLHISLSQSNFALTEELVVGVLKRHRSDWKPAYAFFTWLLEGRKNRTGYSPGTDVFNQILDILGRMRRFDEVHQVLDVMSERGNLFSERTYEIVVNRYAAAHKIDEAVEFLYKRRDFGLKIDLIAFQTLLLSLCRFKHVAAAEFLYHNKKKEFKDEIKTRNIILNGWCFLGSLRETKRFWNDIVTSKCKPDRFTYGIFINSLCKSGKITTAVKLFQTMWEKGFNPDVAICNSIIDGLCFKKRIPEALEIFRDMNDRECSPNSATYNSLIKHMCHIRRMEKAYELLCEMEENGDSCSPNARTYAYFLKSAKNKEEVTKILERMEKKGCEMDEDTYNLALRLYMNWDCSESVKATWDEMEMRGVGHDQRAYTIMVHGLYEKGKLEDALGYFKEMTAKGMVPESRTRILVDAMNITLKDKSGLQEKNLSGCYERRGKS</sequence>
<dbReference type="OrthoDB" id="185373at2759"/>
<evidence type="ECO:0000256" key="3">
    <source>
        <dbReference type="PROSITE-ProRule" id="PRU00708"/>
    </source>
</evidence>
<organism evidence="5 6">
    <name type="scientific">Cuscuta campestris</name>
    <dbReference type="NCBI Taxonomy" id="132261"/>
    <lineage>
        <taxon>Eukaryota</taxon>
        <taxon>Viridiplantae</taxon>
        <taxon>Streptophyta</taxon>
        <taxon>Embryophyta</taxon>
        <taxon>Tracheophyta</taxon>
        <taxon>Spermatophyta</taxon>
        <taxon>Magnoliopsida</taxon>
        <taxon>eudicotyledons</taxon>
        <taxon>Gunneridae</taxon>
        <taxon>Pentapetalae</taxon>
        <taxon>asterids</taxon>
        <taxon>lamiids</taxon>
        <taxon>Solanales</taxon>
        <taxon>Convolvulaceae</taxon>
        <taxon>Cuscuteae</taxon>
        <taxon>Cuscuta</taxon>
        <taxon>Cuscuta subgen. Grammica</taxon>
        <taxon>Cuscuta sect. Cleistogrammica</taxon>
    </lineage>
</organism>
<accession>A0A484NCI2</accession>
<protein>
    <recommendedName>
        <fullName evidence="7">Pentacotripeptide-repeat region of PRORP domain-containing protein</fullName>
    </recommendedName>
</protein>
<dbReference type="Gene3D" id="1.25.40.10">
    <property type="entry name" value="Tetratricopeptide repeat domain"/>
    <property type="match status" value="4"/>
</dbReference>
<evidence type="ECO:0000256" key="1">
    <source>
        <dbReference type="ARBA" id="ARBA00007626"/>
    </source>
</evidence>
<comment type="similarity">
    <text evidence="1">Belongs to the PPR family. P subfamily.</text>
</comment>
<dbReference type="AlphaFoldDB" id="A0A484NCI2"/>
<dbReference type="SUPFAM" id="SSF81901">
    <property type="entry name" value="HCP-like"/>
    <property type="match status" value="1"/>
</dbReference>
<dbReference type="EMBL" id="OOIL02006555">
    <property type="protein sequence ID" value="VFQ97554.1"/>
    <property type="molecule type" value="Genomic_DNA"/>
</dbReference>
<dbReference type="Proteomes" id="UP000595140">
    <property type="component" value="Unassembled WGS sequence"/>
</dbReference>
<reference evidence="5 6" key="1">
    <citation type="submission" date="2018-04" db="EMBL/GenBank/DDBJ databases">
        <authorList>
            <person name="Vogel A."/>
        </authorList>
    </citation>
    <scope>NUCLEOTIDE SEQUENCE [LARGE SCALE GENOMIC DNA]</scope>
</reference>
<dbReference type="InterPro" id="IPR002885">
    <property type="entry name" value="PPR_rpt"/>
</dbReference>